<dbReference type="Proteomes" id="UP000624183">
    <property type="component" value="Unassembled WGS sequence"/>
</dbReference>
<evidence type="ECO:0000256" key="1">
    <source>
        <dbReference type="SAM" id="MobiDB-lite"/>
    </source>
</evidence>
<evidence type="ECO:0000313" key="3">
    <source>
        <dbReference type="Proteomes" id="UP000624183"/>
    </source>
</evidence>
<sequence length="84" mass="9698">MAKTRHAKHRRPGHPKTSLSAPEKYRLLITYPGQTRTRQFTTSDLAQARAITRRNTRAGAHVTFQHHEGWGRYTTTNTYAPEPR</sequence>
<evidence type="ECO:0000313" key="2">
    <source>
        <dbReference type="EMBL" id="GGZ83963.1"/>
    </source>
</evidence>
<dbReference type="EMBL" id="BMUW01000039">
    <property type="protein sequence ID" value="GGZ83963.1"/>
    <property type="molecule type" value="Genomic_DNA"/>
</dbReference>
<proteinExistence type="predicted"/>
<reference evidence="3" key="1">
    <citation type="journal article" date="2019" name="Int. J. Syst. Evol. Microbiol.">
        <title>The Global Catalogue of Microorganisms (GCM) 10K type strain sequencing project: providing services to taxonomists for standard genome sequencing and annotation.</title>
        <authorList>
            <consortium name="The Broad Institute Genomics Platform"/>
            <consortium name="The Broad Institute Genome Sequencing Center for Infectious Disease"/>
            <person name="Wu L."/>
            <person name="Ma J."/>
        </authorList>
    </citation>
    <scope>NUCLEOTIDE SEQUENCE [LARGE SCALE GENOMIC DNA]</scope>
    <source>
        <strain evidence="3">JCM 4602</strain>
    </source>
</reference>
<accession>A0ABQ3CFI9</accession>
<gene>
    <name evidence="2" type="ORF">GCM10010328_67600</name>
</gene>
<keyword evidence="3" id="KW-1185">Reference proteome</keyword>
<feature type="region of interest" description="Disordered" evidence="1">
    <location>
        <begin position="1"/>
        <end position="24"/>
    </location>
</feature>
<protein>
    <recommendedName>
        <fullName evidence="4">Integrase</fullName>
    </recommendedName>
</protein>
<feature type="compositionally biased region" description="Basic residues" evidence="1">
    <location>
        <begin position="1"/>
        <end position="14"/>
    </location>
</feature>
<organism evidence="2 3">
    <name type="scientific">Streptomyces rubiginosohelvolus</name>
    <dbReference type="NCBI Taxonomy" id="67362"/>
    <lineage>
        <taxon>Bacteria</taxon>
        <taxon>Bacillati</taxon>
        <taxon>Actinomycetota</taxon>
        <taxon>Actinomycetes</taxon>
        <taxon>Kitasatosporales</taxon>
        <taxon>Streptomycetaceae</taxon>
        <taxon>Streptomyces</taxon>
    </lineage>
</organism>
<comment type="caution">
    <text evidence="2">The sequence shown here is derived from an EMBL/GenBank/DDBJ whole genome shotgun (WGS) entry which is preliminary data.</text>
</comment>
<evidence type="ECO:0008006" key="4">
    <source>
        <dbReference type="Google" id="ProtNLM"/>
    </source>
</evidence>
<name>A0ABQ3CFI9_9ACTN</name>